<reference evidence="4 5" key="1">
    <citation type="submission" date="2015-08" db="EMBL/GenBank/DDBJ databases">
        <title>Complete genome sequence of Sulfurifustis variabilis.</title>
        <authorList>
            <person name="Miura A."/>
            <person name="Kojima H."/>
            <person name="Fukui M."/>
        </authorList>
    </citation>
    <scope>NUCLEOTIDE SEQUENCE [LARGE SCALE GENOMIC DNA]</scope>
    <source>
        <strain evidence="5">skN76</strain>
    </source>
</reference>
<keyword evidence="5" id="KW-1185">Reference proteome</keyword>
<dbReference type="InterPro" id="IPR002491">
    <property type="entry name" value="ABC_transptr_periplasmic_BD"/>
</dbReference>
<dbReference type="AlphaFoldDB" id="A0A1B4V2H8"/>
<organism evidence="4 5">
    <name type="scientific">Sulfurifustis variabilis</name>
    <dbReference type="NCBI Taxonomy" id="1675686"/>
    <lineage>
        <taxon>Bacteria</taxon>
        <taxon>Pseudomonadati</taxon>
        <taxon>Pseudomonadota</taxon>
        <taxon>Gammaproteobacteria</taxon>
        <taxon>Acidiferrobacterales</taxon>
        <taxon>Acidiferrobacteraceae</taxon>
        <taxon>Sulfurifustis</taxon>
    </lineage>
</organism>
<feature type="domain" description="Fe/B12 periplasmic-binding" evidence="3">
    <location>
        <begin position="36"/>
        <end position="287"/>
    </location>
</feature>
<dbReference type="SUPFAM" id="SSF53807">
    <property type="entry name" value="Helical backbone' metal receptor"/>
    <property type="match status" value="1"/>
</dbReference>
<dbReference type="KEGG" id="sva:SVA_1148"/>
<proteinExistence type="predicted"/>
<protein>
    <submittedName>
        <fullName evidence="4">ABC transporter substrate-binding protein</fullName>
    </submittedName>
</protein>
<dbReference type="PROSITE" id="PS50983">
    <property type="entry name" value="FE_B12_PBP"/>
    <property type="match status" value="1"/>
</dbReference>
<evidence type="ECO:0000256" key="1">
    <source>
        <dbReference type="ARBA" id="ARBA00022729"/>
    </source>
</evidence>
<dbReference type="OrthoDB" id="6495095at2"/>
<dbReference type="EMBL" id="AP014936">
    <property type="protein sequence ID" value="BAU47723.1"/>
    <property type="molecule type" value="Genomic_DNA"/>
</dbReference>
<dbReference type="RefSeq" id="WP_096460002.1">
    <property type="nucleotide sequence ID" value="NZ_AP014936.1"/>
</dbReference>
<dbReference type="InterPro" id="IPR050902">
    <property type="entry name" value="ABC_Transporter_SBP"/>
</dbReference>
<dbReference type="NCBIfam" id="NF038402">
    <property type="entry name" value="TroA_like"/>
    <property type="match status" value="1"/>
</dbReference>
<dbReference type="Proteomes" id="UP000218899">
    <property type="component" value="Chromosome"/>
</dbReference>
<dbReference type="GO" id="GO:0071281">
    <property type="term" value="P:cellular response to iron ion"/>
    <property type="evidence" value="ECO:0007669"/>
    <property type="project" value="TreeGrafter"/>
</dbReference>
<name>A0A1B4V2H8_9GAMM</name>
<dbReference type="Pfam" id="PF01497">
    <property type="entry name" value="Peripla_BP_2"/>
    <property type="match status" value="1"/>
</dbReference>
<dbReference type="CDD" id="cd01144">
    <property type="entry name" value="BtuF"/>
    <property type="match status" value="1"/>
</dbReference>
<evidence type="ECO:0000313" key="4">
    <source>
        <dbReference type="EMBL" id="BAU47723.1"/>
    </source>
</evidence>
<dbReference type="Gene3D" id="3.40.50.1980">
    <property type="entry name" value="Nitrogenase molybdenum iron protein domain"/>
    <property type="match status" value="2"/>
</dbReference>
<evidence type="ECO:0000256" key="2">
    <source>
        <dbReference type="SAM" id="SignalP"/>
    </source>
</evidence>
<feature type="chain" id="PRO_5008571144" evidence="2">
    <location>
        <begin position="22"/>
        <end position="287"/>
    </location>
</feature>
<evidence type="ECO:0000259" key="3">
    <source>
        <dbReference type="PROSITE" id="PS50983"/>
    </source>
</evidence>
<evidence type="ECO:0000313" key="5">
    <source>
        <dbReference type="Proteomes" id="UP000218899"/>
    </source>
</evidence>
<accession>A0A1B4V2H8</accession>
<feature type="signal peptide" evidence="2">
    <location>
        <begin position="1"/>
        <end position="21"/>
    </location>
</feature>
<dbReference type="PANTHER" id="PTHR30535:SF34">
    <property type="entry name" value="MOLYBDATE-BINDING PROTEIN MOLA"/>
    <property type="match status" value="1"/>
</dbReference>
<sequence length="287" mass="31536">MLNTFAASLSALLLAAQVQVADDLGNPVVLPEPARRVVSLAPHVTETLYAAGAAPYVVGAVSHSDYPEAARRLPRVGSYNALDVEGILALEPDLVVAWASGNPAHQIERLRELGLALYVSEPRRMEDVASGIERLGRLVGSAEAPGAAKRFRERQAALARRFADSEPVRVFYQIWHRPLMTVNDAHLISDVIRLCGGRNVFATLPLLAPAIDTEAVLAADPDVIVASGIDEARPDWLDEWKTWPSLRAVRNRHLHHIPPDLIQRHSPRILEGAERMCRILDAVRRAR</sequence>
<dbReference type="InterPro" id="IPR054828">
    <property type="entry name" value="Vit_B12_bind_prot"/>
</dbReference>
<dbReference type="PANTHER" id="PTHR30535">
    <property type="entry name" value="VITAMIN B12-BINDING PROTEIN"/>
    <property type="match status" value="1"/>
</dbReference>
<gene>
    <name evidence="4" type="ORF">SVA_1148</name>
</gene>
<keyword evidence="1 2" id="KW-0732">Signal</keyword>